<sequence length="53" mass="6089">MLFLCHSSDPELFRLSPDVPLREKGRWIPLPIVISGSFFHYTVQRDRKASASS</sequence>
<evidence type="ECO:0000313" key="1">
    <source>
        <dbReference type="EMBL" id="KGA93191.1"/>
    </source>
</evidence>
<organism evidence="1 2">
    <name type="scientific">Leptospirillum ferriphilum</name>
    <dbReference type="NCBI Taxonomy" id="178606"/>
    <lineage>
        <taxon>Bacteria</taxon>
        <taxon>Pseudomonadati</taxon>
        <taxon>Nitrospirota</taxon>
        <taxon>Nitrospiria</taxon>
        <taxon>Nitrospirales</taxon>
        <taxon>Nitrospiraceae</taxon>
        <taxon>Leptospirillum</taxon>
    </lineage>
</organism>
<reference evidence="1 2" key="1">
    <citation type="submission" date="2014-06" db="EMBL/GenBank/DDBJ databases">
        <title>Draft genome sequence of iron oxidizing acidophile Leptospirillum ferriphilum DSM14647.</title>
        <authorList>
            <person name="Cardenas J.P."/>
            <person name="Lazcano M."/>
            <person name="Ossandon F.J."/>
            <person name="Corbett M."/>
            <person name="Holmes D.S."/>
            <person name="Watkin E."/>
        </authorList>
    </citation>
    <scope>NUCLEOTIDE SEQUENCE [LARGE SCALE GENOMIC DNA]</scope>
    <source>
        <strain evidence="1 2">DSM 14647</strain>
    </source>
</reference>
<dbReference type="EMBL" id="JPGK01000008">
    <property type="protein sequence ID" value="KGA93191.1"/>
    <property type="molecule type" value="Genomic_DNA"/>
</dbReference>
<comment type="caution">
    <text evidence="1">The sequence shown here is derived from an EMBL/GenBank/DDBJ whole genome shotgun (WGS) entry which is preliminary data.</text>
</comment>
<proteinExistence type="predicted"/>
<protein>
    <submittedName>
        <fullName evidence="1">Uncharacterized protein</fullName>
    </submittedName>
</protein>
<dbReference type="PATRIC" id="fig|178606.4.peg.2140"/>
<evidence type="ECO:0000313" key="2">
    <source>
        <dbReference type="Proteomes" id="UP000029452"/>
    </source>
</evidence>
<gene>
    <name evidence="1" type="ORF">LptCag_1886</name>
</gene>
<accession>A0A094YJ11</accession>
<dbReference type="AlphaFoldDB" id="A0A094YJ11"/>
<dbReference type="Proteomes" id="UP000029452">
    <property type="component" value="Unassembled WGS sequence"/>
</dbReference>
<name>A0A094YJ11_9BACT</name>